<keyword evidence="10 11" id="KW-0539">Nucleus</keyword>
<name>A0A8S1EYC5_9PELO</name>
<feature type="region of interest" description="Disordered" evidence="12">
    <location>
        <begin position="130"/>
        <end position="169"/>
    </location>
</feature>
<dbReference type="GO" id="GO:0008270">
    <property type="term" value="F:zinc ion binding"/>
    <property type="evidence" value="ECO:0007669"/>
    <property type="project" value="UniProtKB-KW"/>
</dbReference>
<keyword evidence="8 11" id="KW-0804">Transcription</keyword>
<comment type="similarity">
    <text evidence="2 11">Belongs to the nuclear hormone receptor family.</text>
</comment>
<dbReference type="InterPro" id="IPR000536">
    <property type="entry name" value="Nucl_hrmn_rcpt_lig-bd"/>
</dbReference>
<evidence type="ECO:0000256" key="2">
    <source>
        <dbReference type="ARBA" id="ARBA00005993"/>
    </source>
</evidence>
<dbReference type="CDD" id="cd06960">
    <property type="entry name" value="NR_DBD_HNF4A"/>
    <property type="match status" value="1"/>
</dbReference>
<comment type="caution">
    <text evidence="15">The sequence shown here is derived from an EMBL/GenBank/DDBJ whole genome shotgun (WGS) entry which is preliminary data.</text>
</comment>
<keyword evidence="16" id="KW-1185">Reference proteome</keyword>
<dbReference type="SUPFAM" id="SSF48508">
    <property type="entry name" value="Nuclear receptor ligand-binding domain"/>
    <property type="match status" value="1"/>
</dbReference>
<evidence type="ECO:0000256" key="11">
    <source>
        <dbReference type="RuleBase" id="RU004334"/>
    </source>
</evidence>
<gene>
    <name evidence="15" type="ORF">CBOVIS_LOCUS5595</name>
</gene>
<evidence type="ECO:0000259" key="14">
    <source>
        <dbReference type="PROSITE" id="PS51843"/>
    </source>
</evidence>
<dbReference type="PROSITE" id="PS51843">
    <property type="entry name" value="NR_LBD"/>
    <property type="match status" value="1"/>
</dbReference>
<dbReference type="PRINTS" id="PR00047">
    <property type="entry name" value="STROIDFINGER"/>
</dbReference>
<protein>
    <submittedName>
        <fullName evidence="15">Uncharacterized protein</fullName>
    </submittedName>
</protein>
<organism evidence="15 16">
    <name type="scientific">Caenorhabditis bovis</name>
    <dbReference type="NCBI Taxonomy" id="2654633"/>
    <lineage>
        <taxon>Eukaryota</taxon>
        <taxon>Metazoa</taxon>
        <taxon>Ecdysozoa</taxon>
        <taxon>Nematoda</taxon>
        <taxon>Chromadorea</taxon>
        <taxon>Rhabditida</taxon>
        <taxon>Rhabditina</taxon>
        <taxon>Rhabditomorpha</taxon>
        <taxon>Rhabditoidea</taxon>
        <taxon>Rhabditidae</taxon>
        <taxon>Peloderinae</taxon>
        <taxon>Caenorhabditis</taxon>
    </lineage>
</organism>
<evidence type="ECO:0000256" key="10">
    <source>
        <dbReference type="ARBA" id="ARBA00023242"/>
    </source>
</evidence>
<evidence type="ECO:0000256" key="6">
    <source>
        <dbReference type="ARBA" id="ARBA00023015"/>
    </source>
</evidence>
<proteinExistence type="inferred from homology"/>
<dbReference type="EMBL" id="CADEPM010000003">
    <property type="protein sequence ID" value="CAB3403075.1"/>
    <property type="molecule type" value="Genomic_DNA"/>
</dbReference>
<dbReference type="InterPro" id="IPR049636">
    <property type="entry name" value="HNF4-like_DBD"/>
</dbReference>
<dbReference type="Proteomes" id="UP000494206">
    <property type="component" value="Unassembled WGS sequence"/>
</dbReference>
<dbReference type="CDD" id="cd06157">
    <property type="entry name" value="NR_LBD"/>
    <property type="match status" value="1"/>
</dbReference>
<dbReference type="InterPro" id="IPR013088">
    <property type="entry name" value="Znf_NHR/GATA"/>
</dbReference>
<evidence type="ECO:0000256" key="8">
    <source>
        <dbReference type="ARBA" id="ARBA00023163"/>
    </source>
</evidence>
<evidence type="ECO:0000256" key="4">
    <source>
        <dbReference type="ARBA" id="ARBA00022771"/>
    </source>
</evidence>
<evidence type="ECO:0000256" key="12">
    <source>
        <dbReference type="SAM" id="MobiDB-lite"/>
    </source>
</evidence>
<dbReference type="Gene3D" id="3.30.50.10">
    <property type="entry name" value="Erythroid Transcription Factor GATA-1, subunit A"/>
    <property type="match status" value="1"/>
</dbReference>
<dbReference type="SMART" id="SM00430">
    <property type="entry name" value="HOLI"/>
    <property type="match status" value="1"/>
</dbReference>
<evidence type="ECO:0000256" key="5">
    <source>
        <dbReference type="ARBA" id="ARBA00022833"/>
    </source>
</evidence>
<dbReference type="PROSITE" id="PS00031">
    <property type="entry name" value="NUCLEAR_REC_DBD_1"/>
    <property type="match status" value="1"/>
</dbReference>
<feature type="domain" description="NR LBD" evidence="14">
    <location>
        <begin position="170"/>
        <end position="433"/>
    </location>
</feature>
<evidence type="ECO:0000313" key="16">
    <source>
        <dbReference type="Proteomes" id="UP000494206"/>
    </source>
</evidence>
<dbReference type="PANTHER" id="PTHR46397">
    <property type="entry name" value="NUCLEAR HORMONE RECEPTOR FAMILY-RELATED"/>
    <property type="match status" value="1"/>
</dbReference>
<evidence type="ECO:0000256" key="7">
    <source>
        <dbReference type="ARBA" id="ARBA00023125"/>
    </source>
</evidence>
<evidence type="ECO:0000256" key="3">
    <source>
        <dbReference type="ARBA" id="ARBA00022723"/>
    </source>
</evidence>
<dbReference type="Pfam" id="PF00105">
    <property type="entry name" value="zf-C4"/>
    <property type="match status" value="1"/>
</dbReference>
<dbReference type="Pfam" id="PF00104">
    <property type="entry name" value="Hormone_recep"/>
    <property type="match status" value="1"/>
</dbReference>
<keyword evidence="7 11" id="KW-0238">DNA-binding</keyword>
<evidence type="ECO:0000256" key="9">
    <source>
        <dbReference type="ARBA" id="ARBA00023170"/>
    </source>
</evidence>
<dbReference type="AlphaFoldDB" id="A0A8S1EYC5"/>
<dbReference type="GO" id="GO:0000978">
    <property type="term" value="F:RNA polymerase II cis-regulatory region sequence-specific DNA binding"/>
    <property type="evidence" value="ECO:0007669"/>
    <property type="project" value="InterPro"/>
</dbReference>
<dbReference type="PANTHER" id="PTHR46397:SF5">
    <property type="entry name" value="NUCLEAR HORMONE RECEPTOR FAMILY MEMBER NHR-20"/>
    <property type="match status" value="1"/>
</dbReference>
<keyword evidence="5 11" id="KW-0862">Zinc</keyword>
<dbReference type="SMART" id="SM00399">
    <property type="entry name" value="ZnF_C4"/>
    <property type="match status" value="1"/>
</dbReference>
<evidence type="ECO:0000256" key="1">
    <source>
        <dbReference type="ARBA" id="ARBA00004123"/>
    </source>
</evidence>
<keyword evidence="9 11" id="KW-0675">Receptor</keyword>
<keyword evidence="6 11" id="KW-0805">Transcription regulation</keyword>
<keyword evidence="3 11" id="KW-0479">Metal-binding</keyword>
<comment type="subcellular location">
    <subcellularLocation>
        <location evidence="1 11">Nucleus</location>
    </subcellularLocation>
</comment>
<reference evidence="15 16" key="1">
    <citation type="submission" date="2020-04" db="EMBL/GenBank/DDBJ databases">
        <authorList>
            <person name="Laetsch R D."/>
            <person name="Stevens L."/>
            <person name="Kumar S."/>
            <person name="Blaxter L. M."/>
        </authorList>
    </citation>
    <scope>NUCLEOTIDE SEQUENCE [LARGE SCALE GENOMIC DNA]</scope>
</reference>
<dbReference type="SUPFAM" id="SSF57716">
    <property type="entry name" value="Glucocorticoid receptor-like (DNA-binding domain)"/>
    <property type="match status" value="1"/>
</dbReference>
<sequence>MQKTETARCLICSAQATGYHFEAQSCSACAAFFRRTVALNKKFTCITGRDDCQVHYSMHQICRSCRFRKCLKNGMKESGVQPKRKQTETGRSFFTQSGLKRNKKFSTIEPLNETEKLHVETVPKLEIADDTDDDEFETKKQKPFYEPSSSASHTPTTCNTPIPGPQKETPHEDVLSWLCREEMKLGERRRIMFCERPVEKLLGQNSKCPFTKEDIKPLSFRAFRKSIRTHILLIYEWLQAWPDYQELDNNDKVSFLRKCVLFHTILDPVYISIQIGYPDKFVMQNGGYVSCIESCNEGWEDEKEISGRIKKLIYQPLLKRIMEEIIPPMIDMNLSFEEFVALKALVSWQGAIPNVSVSKRNIMRKQLDAIITSLHQHYTQIGDIQVAERLGQIILLLSNIFSTGLDFVVSHRQIEFFDLWNMDSLLRQLLNLDTILEDSELRKESEQEQ</sequence>
<dbReference type="InterPro" id="IPR001628">
    <property type="entry name" value="Znf_hrmn_rcpt"/>
</dbReference>
<dbReference type="InterPro" id="IPR035500">
    <property type="entry name" value="NHR-like_dom_sf"/>
</dbReference>
<evidence type="ECO:0000313" key="15">
    <source>
        <dbReference type="EMBL" id="CAB3403075.1"/>
    </source>
</evidence>
<dbReference type="OrthoDB" id="5799427at2759"/>
<evidence type="ECO:0000259" key="13">
    <source>
        <dbReference type="PROSITE" id="PS51030"/>
    </source>
</evidence>
<dbReference type="GO" id="GO:0005634">
    <property type="term" value="C:nucleus"/>
    <property type="evidence" value="ECO:0007669"/>
    <property type="project" value="UniProtKB-SubCell"/>
</dbReference>
<dbReference type="PROSITE" id="PS51030">
    <property type="entry name" value="NUCLEAR_REC_DBD_2"/>
    <property type="match status" value="1"/>
</dbReference>
<feature type="domain" description="Nuclear receptor" evidence="13">
    <location>
        <begin position="6"/>
        <end position="82"/>
    </location>
</feature>
<accession>A0A8S1EYC5</accession>
<feature type="compositionally biased region" description="Polar residues" evidence="12">
    <location>
        <begin position="147"/>
        <end position="160"/>
    </location>
</feature>
<keyword evidence="4 11" id="KW-0863">Zinc-finger</keyword>
<dbReference type="GO" id="GO:0003700">
    <property type="term" value="F:DNA-binding transcription factor activity"/>
    <property type="evidence" value="ECO:0007669"/>
    <property type="project" value="InterPro"/>
</dbReference>
<dbReference type="Gene3D" id="1.10.565.10">
    <property type="entry name" value="Retinoid X Receptor"/>
    <property type="match status" value="1"/>
</dbReference>